<evidence type="ECO:0000256" key="7">
    <source>
        <dbReference type="ARBA" id="ARBA00023157"/>
    </source>
</evidence>
<feature type="region of interest" description="Disordered" evidence="9">
    <location>
        <begin position="407"/>
        <end position="523"/>
    </location>
</feature>
<keyword evidence="4 10" id="KW-0732">Signal</keyword>
<organism evidence="12">
    <name type="scientific">Schizaphis graminum</name>
    <name type="common">Green bug aphid</name>
    <dbReference type="NCBI Taxonomy" id="13262"/>
    <lineage>
        <taxon>Eukaryota</taxon>
        <taxon>Metazoa</taxon>
        <taxon>Ecdysozoa</taxon>
        <taxon>Arthropoda</taxon>
        <taxon>Hexapoda</taxon>
        <taxon>Insecta</taxon>
        <taxon>Pterygota</taxon>
        <taxon>Neoptera</taxon>
        <taxon>Paraneoptera</taxon>
        <taxon>Hemiptera</taxon>
        <taxon>Sternorrhyncha</taxon>
        <taxon>Aphidomorpha</taxon>
        <taxon>Aphidoidea</taxon>
        <taxon>Aphididae</taxon>
        <taxon>Aphidini</taxon>
        <taxon>Schizaphis</taxon>
    </lineage>
</organism>
<accession>A0A2S2PDS5</accession>
<feature type="compositionally biased region" description="Basic and acidic residues" evidence="9">
    <location>
        <begin position="802"/>
        <end position="813"/>
    </location>
</feature>
<feature type="region of interest" description="Disordered" evidence="9">
    <location>
        <begin position="653"/>
        <end position="683"/>
    </location>
</feature>
<dbReference type="Gene3D" id="2.70.130.10">
    <property type="entry name" value="Mannose-6-phosphate receptor binding domain"/>
    <property type="match status" value="1"/>
</dbReference>
<feature type="region of interest" description="Disordered" evidence="9">
    <location>
        <begin position="770"/>
        <end position="835"/>
    </location>
</feature>
<feature type="compositionally biased region" description="Basic and acidic residues" evidence="9">
    <location>
        <begin position="571"/>
        <end position="586"/>
    </location>
</feature>
<keyword evidence="8" id="KW-0325">Glycoprotein</keyword>
<dbReference type="PROSITE" id="PS51914">
    <property type="entry name" value="MRH"/>
    <property type="match status" value="1"/>
</dbReference>
<feature type="region of interest" description="Disordered" evidence="9">
    <location>
        <begin position="244"/>
        <end position="281"/>
    </location>
</feature>
<feature type="compositionally biased region" description="Basic and acidic residues" evidence="9">
    <location>
        <begin position="468"/>
        <end position="481"/>
    </location>
</feature>
<evidence type="ECO:0000256" key="10">
    <source>
        <dbReference type="SAM" id="SignalP"/>
    </source>
</evidence>
<feature type="region of interest" description="Disordered" evidence="9">
    <location>
        <begin position="1388"/>
        <end position="1430"/>
    </location>
</feature>
<evidence type="ECO:0000256" key="6">
    <source>
        <dbReference type="ARBA" id="ARBA00023136"/>
    </source>
</evidence>
<evidence type="ECO:0000256" key="1">
    <source>
        <dbReference type="ARBA" id="ARBA00004308"/>
    </source>
</evidence>
<dbReference type="InterPro" id="IPR009011">
    <property type="entry name" value="Man6P_isomerase_rcpt-bd_dom_sf"/>
</dbReference>
<sequence length="1430" mass="160427">MFPQSVSAWKIMIFSVALIVAAVASFASGESMNTCVFQKNTVVEEYKLSALEHISGETLLTESNDNIYVISICRHVPEMYYDARKMTGAIKLTADGNTIDLGHIDQSNIIVNEKSIVLTYVGGDRDRYAEDTCKGLRWKTYLTFICDPSIEYDILTLIDEDPEQPEICQVWFEVKTSKTCNWHPNIPLAVLEKDFSTRKNLTTKFEEWRIDHEKYNVKESTNSNKIPLQKNAFDHKIFNSNNKNKSFINENDNTSKENKTNNEEIKKGNSNQIFSKTQKKHSDIENKDDYLKKYENSLYEKIENEEAKGGNSKVYENKMLVDHENNDTYSNKDLENEFTNLKFNNTISGTSYNNKYSYPGKNETIMHYNNLKKYINQNKNSEGKYENSAINESTKYDQNKDGQLNQYVPKIEKNSTPNIFEKKTSNKEMNDSKEDKKPSDNKKKFNQDYSKKLNLNNDTNNKISDSVNEDKNNTIDKRKIVDISNQSQSKNTESIIYDDNKAPGNTVNENQTRNQKKNLESNPFQEVDSKTVIKNNTINDIITPRVDSKNKPTDSEDTHVDTNNINVTKHNTSDDDKIIDTNEKNKMKNNYFKPKENGPSNANESGEVNGSYTELPIDTSTFYEYNNIKTNNKSKQNGIIIIHINNVNKDIQPEQLEPEPEPNANLSDNNESDDLKTIENSTDQSENSFSFSKIFGNDSIAKIIGSIVSLISIAGAAGVAGTGINRFYYKKTGTDQIPFKGTFKSIKNSITKLFCCCQVSDDDLEAQNSTNEKTPLLQPKFNTSSSVVVDEKSEKSKKRNKKSDDEEQRKSDSTDNDDSSQQKSNKEYGSMTNEKKSLAKNVEGKLKNIESNLQGKSIKDSILGKMNTILTEKLKPTINGIFENVGKKVESNEEVKKNLDVISKDAAMISKLVDNEKSIKITDDKNVEIKPDNTNSQLNNEKKQSLNFEENNENDVHKIIESSINVDVEKSQNKVPLNEIETRNAVVQEHITSKTLGESQQSKNVTPVSEVIISKVSVPDLQQIETNEQASDIKTTSSLDEDATKELIEDAYDKKDVVMENKIEKLVETVVTPHTETAKKINESKLNFLGYEKEGKNVENVVVNKSIEPENDEENEEEVEVIEEIVYVDGADGAKDEEIIEEIIETTTVEDSPDTLDESGSGHIKVTVHTTRKISSSSLPGEVKTIEETVVTDGIPENGKKSHGFQFGIGKSGVSMSVGDKKLEIGMPKLSRSKSKSPKNVEDDEPDKRDTKSPEKSRKISMPKIFKRSISQPSDRDIPETEVEPQLDSPPIRKSSQPSAGLLIFGKSRSKSSIILDAVDIDANTGVVSDFIDNERNASRISNTGLGEFDISAGVGDVGTPVTVRKTSTTTSKETDILSGIDTVVKSTTGLPSGSAKVQQSTKSADTKSNAKTKREKKEKTKLTTLTRPF</sequence>
<evidence type="ECO:0000256" key="5">
    <source>
        <dbReference type="ARBA" id="ARBA00022989"/>
    </source>
</evidence>
<proteinExistence type="predicted"/>
<feature type="compositionally biased region" description="Basic and acidic residues" evidence="9">
    <location>
        <begin position="1246"/>
        <end position="1258"/>
    </location>
</feature>
<keyword evidence="6" id="KW-0472">Membrane</keyword>
<dbReference type="InterPro" id="IPR028927">
    <property type="entry name" value="Man-6-P_rcpt"/>
</dbReference>
<keyword evidence="2" id="KW-0813">Transport</keyword>
<feature type="compositionally biased region" description="Polar residues" evidence="9">
    <location>
        <begin position="503"/>
        <end position="513"/>
    </location>
</feature>
<dbReference type="PANTHER" id="PTHR15071:SF0">
    <property type="entry name" value="MANNOSE 6-PHOSPHATE RECEPTOR-LIKE PROTEIN 1"/>
    <property type="match status" value="1"/>
</dbReference>
<comment type="subcellular location">
    <subcellularLocation>
        <location evidence="1">Endomembrane system</location>
    </subcellularLocation>
</comment>
<feature type="compositionally biased region" description="Basic and acidic residues" evidence="9">
    <location>
        <begin position="546"/>
        <end position="560"/>
    </location>
</feature>
<feature type="compositionally biased region" description="Basic and acidic residues" evidence="9">
    <location>
        <begin position="253"/>
        <end position="267"/>
    </location>
</feature>
<keyword evidence="5" id="KW-1133">Transmembrane helix</keyword>
<protein>
    <recommendedName>
        <fullName evidence="11">MRH domain-containing protein</fullName>
    </recommendedName>
</protein>
<dbReference type="EMBL" id="GGMR01014926">
    <property type="protein sequence ID" value="MBY27545.1"/>
    <property type="molecule type" value="Transcribed_RNA"/>
</dbReference>
<name>A0A2S2PDS5_SCHGA</name>
<feature type="region of interest" description="Disordered" evidence="9">
    <location>
        <begin position="1194"/>
        <end position="1213"/>
    </location>
</feature>
<evidence type="ECO:0000256" key="2">
    <source>
        <dbReference type="ARBA" id="ARBA00022448"/>
    </source>
</evidence>
<feature type="compositionally biased region" description="Polar residues" evidence="9">
    <location>
        <begin position="561"/>
        <end position="570"/>
    </location>
</feature>
<feature type="compositionally biased region" description="Polar residues" evidence="9">
    <location>
        <begin position="932"/>
        <end position="947"/>
    </location>
</feature>
<reference evidence="12" key="1">
    <citation type="submission" date="2018-04" db="EMBL/GenBank/DDBJ databases">
        <title>Transcriptome of Schizaphis graminum biotype I.</title>
        <authorList>
            <person name="Scully E.D."/>
            <person name="Geib S.M."/>
            <person name="Palmer N.A."/>
            <person name="Koch K."/>
            <person name="Bradshaw J."/>
            <person name="Heng-Moss T."/>
            <person name="Sarath G."/>
        </authorList>
    </citation>
    <scope>NUCLEOTIDE SEQUENCE</scope>
</reference>
<feature type="compositionally biased region" description="Basic and acidic residues" evidence="9">
    <location>
        <begin position="420"/>
        <end position="451"/>
    </location>
</feature>
<feature type="domain" description="MRH" evidence="11">
    <location>
        <begin position="33"/>
        <end position="182"/>
    </location>
</feature>
<feature type="region of interest" description="Disordered" evidence="9">
    <location>
        <begin position="928"/>
        <end position="947"/>
    </location>
</feature>
<evidence type="ECO:0000313" key="12">
    <source>
        <dbReference type="EMBL" id="MBY27545.1"/>
    </source>
</evidence>
<evidence type="ECO:0000256" key="8">
    <source>
        <dbReference type="ARBA" id="ARBA00023180"/>
    </source>
</evidence>
<dbReference type="Pfam" id="PF02157">
    <property type="entry name" value="Man-6-P_recep"/>
    <property type="match status" value="1"/>
</dbReference>
<dbReference type="GO" id="GO:0000139">
    <property type="term" value="C:Golgi membrane"/>
    <property type="evidence" value="ECO:0007669"/>
    <property type="project" value="UniProtKB-SubCell"/>
</dbReference>
<keyword evidence="3" id="KW-0812">Transmembrane</keyword>
<feature type="compositionally biased region" description="Polar residues" evidence="9">
    <location>
        <begin position="598"/>
        <end position="612"/>
    </location>
</feature>
<keyword evidence="7" id="KW-1015">Disulfide bond</keyword>
<dbReference type="PANTHER" id="PTHR15071">
    <property type="entry name" value="MANNOSE-6-PHOSPHATE RECEPTOR FAMILY MEMBER"/>
    <property type="match status" value="1"/>
</dbReference>
<feature type="region of interest" description="Disordered" evidence="9">
    <location>
        <begin position="543"/>
        <end position="612"/>
    </location>
</feature>
<dbReference type="InterPro" id="IPR044865">
    <property type="entry name" value="MRH_dom"/>
</dbReference>
<feature type="signal peptide" evidence="10">
    <location>
        <begin position="1"/>
        <end position="29"/>
    </location>
</feature>
<evidence type="ECO:0000256" key="9">
    <source>
        <dbReference type="SAM" id="MobiDB-lite"/>
    </source>
</evidence>
<evidence type="ECO:0000259" key="11">
    <source>
        <dbReference type="PROSITE" id="PS51914"/>
    </source>
</evidence>
<feature type="compositionally biased region" description="Low complexity" evidence="9">
    <location>
        <begin position="452"/>
        <end position="462"/>
    </location>
</feature>
<feature type="compositionally biased region" description="Polar residues" evidence="9">
    <location>
        <begin position="483"/>
        <end position="494"/>
    </location>
</feature>
<feature type="chain" id="PRO_5015515201" description="MRH domain-containing protein" evidence="10">
    <location>
        <begin position="30"/>
        <end position="1430"/>
    </location>
</feature>
<feature type="region of interest" description="Disordered" evidence="9">
    <location>
        <begin position="1220"/>
        <end position="1300"/>
    </location>
</feature>
<dbReference type="SUPFAM" id="SSF50911">
    <property type="entry name" value="Mannose 6-phosphate receptor domain"/>
    <property type="match status" value="1"/>
</dbReference>
<evidence type="ECO:0000256" key="3">
    <source>
        <dbReference type="ARBA" id="ARBA00022692"/>
    </source>
</evidence>
<dbReference type="GO" id="GO:0010008">
    <property type="term" value="C:endosome membrane"/>
    <property type="evidence" value="ECO:0007669"/>
    <property type="project" value="UniProtKB-SubCell"/>
</dbReference>
<feature type="compositionally biased region" description="Polar residues" evidence="9">
    <location>
        <begin position="1388"/>
        <end position="1410"/>
    </location>
</feature>
<gene>
    <name evidence="12" type="ORF">g.130825</name>
</gene>
<evidence type="ECO:0000256" key="4">
    <source>
        <dbReference type="ARBA" id="ARBA00022729"/>
    </source>
</evidence>